<reference evidence="2 5" key="3">
    <citation type="submission" date="2018-06" db="EMBL/GenBank/DDBJ databases">
        <title>Population genomics shows no distinction between pathogenic Candida krusei and environmental Pichia kudriavzevii: One species, four names.</title>
        <authorList>
            <person name="Douglass A.P."/>
            <person name="Offei B."/>
            <person name="Braun-Galleani S."/>
            <person name="Coughlan A.Y."/>
            <person name="Martos A."/>
            <person name="Ortiz-Merino R.A."/>
            <person name="Byrne K.P."/>
            <person name="Wolfe K.H."/>
        </authorList>
    </citation>
    <scope>NUCLEOTIDE SEQUENCE [LARGE SCALE GENOMIC DNA]</scope>
    <source>
        <strain evidence="2 5">CBS573</strain>
    </source>
</reference>
<accession>A0A1V2LTW4</accession>
<keyword evidence="5" id="KW-1185">Reference proteome</keyword>
<feature type="region of interest" description="Disordered" evidence="1">
    <location>
        <begin position="40"/>
        <end position="64"/>
    </location>
</feature>
<evidence type="ECO:0000313" key="3">
    <source>
        <dbReference type="EMBL" id="ONH77622.1"/>
    </source>
</evidence>
<evidence type="ECO:0000256" key="1">
    <source>
        <dbReference type="SAM" id="MobiDB-lite"/>
    </source>
</evidence>
<evidence type="ECO:0000313" key="4">
    <source>
        <dbReference type="Proteomes" id="UP000189274"/>
    </source>
</evidence>
<organism evidence="3 4">
    <name type="scientific">Pichia kudriavzevii</name>
    <name type="common">Yeast</name>
    <name type="synonym">Issatchenkia orientalis</name>
    <dbReference type="NCBI Taxonomy" id="4909"/>
    <lineage>
        <taxon>Eukaryota</taxon>
        <taxon>Fungi</taxon>
        <taxon>Dikarya</taxon>
        <taxon>Ascomycota</taxon>
        <taxon>Saccharomycotina</taxon>
        <taxon>Pichiomycetes</taxon>
        <taxon>Pichiales</taxon>
        <taxon>Pichiaceae</taxon>
        <taxon>Pichia</taxon>
    </lineage>
</organism>
<proteinExistence type="predicted"/>
<protein>
    <submittedName>
        <fullName evidence="3">Uncharacterized protein</fullName>
    </submittedName>
</protein>
<dbReference type="Proteomes" id="UP000189274">
    <property type="component" value="Unassembled WGS sequence"/>
</dbReference>
<gene>
    <name evidence="3" type="ORF">BOH78_0291</name>
    <name evidence="2" type="ORF">C5L36_0E00865</name>
</gene>
<name>A0A1V2LTW4_PICKU</name>
<evidence type="ECO:0000313" key="5">
    <source>
        <dbReference type="Proteomes" id="UP000249293"/>
    </source>
</evidence>
<dbReference type="OrthoDB" id="1057137at2759"/>
<dbReference type="VEuPathDB" id="FungiDB:C5L36_0E00865"/>
<dbReference type="Proteomes" id="UP000249293">
    <property type="component" value="Chromosome 5"/>
</dbReference>
<evidence type="ECO:0000313" key="2">
    <source>
        <dbReference type="EMBL" id="AWU78020.1"/>
    </source>
</evidence>
<dbReference type="EMBL" id="CP028777">
    <property type="protein sequence ID" value="AWU78020.1"/>
    <property type="molecule type" value="Genomic_DNA"/>
</dbReference>
<dbReference type="AlphaFoldDB" id="A0A1V2LTW4"/>
<dbReference type="EMBL" id="MQVM01000001">
    <property type="protein sequence ID" value="ONH77622.1"/>
    <property type="molecule type" value="Genomic_DNA"/>
</dbReference>
<feature type="compositionally biased region" description="Low complexity" evidence="1">
    <location>
        <begin position="44"/>
        <end position="57"/>
    </location>
</feature>
<reference evidence="4" key="1">
    <citation type="journal article" date="2017" name="Genome Announc.">
        <title>Genome sequences of Cyberlindnera fabianii 65, Pichia kudriavzevii 129, and Saccharomyces cerevisiae 131 isolated from fermented masau fruits in Zimbabwe.</title>
        <authorList>
            <person name="van Rijswijck I.M.H."/>
            <person name="Derks M.F.L."/>
            <person name="Abee T."/>
            <person name="de Ridder D."/>
            <person name="Smid E.J."/>
        </authorList>
    </citation>
    <scope>NUCLEOTIDE SEQUENCE [LARGE SCALE GENOMIC DNA]</scope>
    <source>
        <strain evidence="4">129</strain>
    </source>
</reference>
<dbReference type="STRING" id="4909.A0A1V2LTW4"/>
<sequence length="223" mass="25375">MLSLDESVGLFVRVITQHDQAIYGKIHSYSPRTLLTLIETPPNSKSASSRVSQSPSPSDDEKYDKNAKFTAINIQHIKSIHALEKNKYTEKIHINDTFANKINAPCYIPKETLGYKIRNGTRDTRKQELEFRLRLMAKDKLSGEGLKLFRNLVNVIPIDTFSIDPSGDIKFEDSAICILKPYKPGDVKVINGDDTQREKEQYNYIKKQVSSAWEKIEKVEKGG</sequence>
<reference evidence="3" key="2">
    <citation type="submission" date="2017-01" db="EMBL/GenBank/DDBJ databases">
        <authorList>
            <person name="Mah S.A."/>
            <person name="Swanson W.J."/>
            <person name="Moy G.W."/>
            <person name="Vacquier V.D."/>
        </authorList>
    </citation>
    <scope>NUCLEOTIDE SEQUENCE [LARGE SCALE GENOMIC DNA]</scope>
    <source>
        <strain evidence="3">129</strain>
    </source>
</reference>